<dbReference type="EMBL" id="FNOY01000005">
    <property type="protein sequence ID" value="SDX65793.1"/>
    <property type="molecule type" value="Genomic_DNA"/>
</dbReference>
<dbReference type="AlphaFoldDB" id="A0A1H3DH54"/>
<name>A0A1H3DH54_9PROT</name>
<evidence type="ECO:0000313" key="1">
    <source>
        <dbReference type="EMBL" id="SDX65793.1"/>
    </source>
</evidence>
<keyword evidence="2" id="KW-1185">Reference proteome</keyword>
<sequence>MRTFKVFQSSPSRMAGRYLPIVALGKKAGVSILAQPNGRALRQYSYQR</sequence>
<evidence type="ECO:0000313" key="2">
    <source>
        <dbReference type="Proteomes" id="UP000198640"/>
    </source>
</evidence>
<accession>A0A1H3DH54</accession>
<proteinExistence type="predicted"/>
<reference evidence="1 2" key="1">
    <citation type="submission" date="2016-10" db="EMBL/GenBank/DDBJ databases">
        <authorList>
            <person name="de Groot N.N."/>
        </authorList>
    </citation>
    <scope>NUCLEOTIDE SEQUENCE [LARGE SCALE GENOMIC DNA]</scope>
    <source>
        <strain evidence="1 2">Nm1</strain>
    </source>
</reference>
<gene>
    <name evidence="1" type="ORF">SAMN05421881_100534</name>
</gene>
<dbReference type="Proteomes" id="UP000198640">
    <property type="component" value="Unassembled WGS sequence"/>
</dbReference>
<organism evidence="1 2">
    <name type="scientific">Nitrosomonas halophila</name>
    <dbReference type="NCBI Taxonomy" id="44576"/>
    <lineage>
        <taxon>Bacteria</taxon>
        <taxon>Pseudomonadati</taxon>
        <taxon>Pseudomonadota</taxon>
        <taxon>Betaproteobacteria</taxon>
        <taxon>Nitrosomonadales</taxon>
        <taxon>Nitrosomonadaceae</taxon>
        <taxon>Nitrosomonas</taxon>
    </lineage>
</organism>
<protein>
    <submittedName>
        <fullName evidence="1">Uncharacterized protein</fullName>
    </submittedName>
</protein>
<dbReference type="STRING" id="44576.SAMN05421881_100534"/>